<proteinExistence type="predicted"/>
<dbReference type="AlphaFoldDB" id="A0AAV0T4M4"/>
<gene>
    <name evidence="1" type="ORF">PDE001_LOCUS790</name>
</gene>
<reference evidence="1" key="1">
    <citation type="submission" date="2022-12" db="EMBL/GenBank/DDBJ databases">
        <authorList>
            <person name="Webb A."/>
        </authorList>
    </citation>
    <scope>NUCLEOTIDE SEQUENCE</scope>
    <source>
        <strain evidence="1">Pd1</strain>
    </source>
</reference>
<evidence type="ECO:0000313" key="2">
    <source>
        <dbReference type="Proteomes" id="UP001162029"/>
    </source>
</evidence>
<organism evidence="1 2">
    <name type="scientific">Peronospora destructor</name>
    <dbReference type="NCBI Taxonomy" id="86335"/>
    <lineage>
        <taxon>Eukaryota</taxon>
        <taxon>Sar</taxon>
        <taxon>Stramenopiles</taxon>
        <taxon>Oomycota</taxon>
        <taxon>Peronosporomycetes</taxon>
        <taxon>Peronosporales</taxon>
        <taxon>Peronosporaceae</taxon>
        <taxon>Peronospora</taxon>
    </lineage>
</organism>
<dbReference type="Proteomes" id="UP001162029">
    <property type="component" value="Unassembled WGS sequence"/>
</dbReference>
<name>A0AAV0T4M4_9STRA</name>
<comment type="caution">
    <text evidence="1">The sequence shown here is derived from an EMBL/GenBank/DDBJ whole genome shotgun (WGS) entry which is preliminary data.</text>
</comment>
<keyword evidence="2" id="KW-1185">Reference proteome</keyword>
<accession>A0AAV0T4M4</accession>
<protein>
    <submittedName>
        <fullName evidence="1">Uncharacterized protein</fullName>
    </submittedName>
</protein>
<sequence length="163" mass="18746">MPTSETGIVDLLKRLRSNICCDSRCNLRRLLPIYQRLLSPHKDPLDNSIEHNRLNIRAKLRTCSEYTDIIDIVDHVVERCLSLDEQLQQHNVQVTVFMEEVIRLLVALAGGEDGKTFVLVDTVQLYDARKKRMGERTGMTDVEMVRRPKSLFCKAPVPLEEKA</sequence>
<dbReference type="EMBL" id="CANTFM010000121">
    <property type="protein sequence ID" value="CAI5712418.1"/>
    <property type="molecule type" value="Genomic_DNA"/>
</dbReference>
<evidence type="ECO:0000313" key="1">
    <source>
        <dbReference type="EMBL" id="CAI5712418.1"/>
    </source>
</evidence>